<reference evidence="1 2" key="1">
    <citation type="submission" date="2022-06" db="EMBL/GenBank/DDBJ databases">
        <title>Isolation of gut microbiota from human fecal samples.</title>
        <authorList>
            <person name="Pamer E.G."/>
            <person name="Barat B."/>
            <person name="Waligurski E."/>
            <person name="Medina S."/>
            <person name="Paddock L."/>
            <person name="Mostad J."/>
        </authorList>
    </citation>
    <scope>NUCLEOTIDE SEQUENCE [LARGE SCALE GENOMIC DNA]</scope>
    <source>
        <strain evidence="1 2">DFI.7.95</strain>
    </source>
</reference>
<sequence length="214" mass="25051">MIIIGIVENSKDRITFKLLKEIFTMSGYKIYYENKLESMAVLNKGNTNMIIIDIKSNLISSIENIGFHFNILIHTFLNPRDYENSKLKKLFSESEYIIINCDEERWTYLLNDNIKPIVITYGFNNKATINPSSYNIHDLIETNICFQREIKRIDNTMIEPFELPIKIYSREKLDIYSVISTITCGLLLGVDKFSINTFMNFNTHMVEEKSNCKK</sequence>
<accession>A0ABT1SE66</accession>
<protein>
    <submittedName>
        <fullName evidence="1">Uncharacterized protein</fullName>
    </submittedName>
</protein>
<name>A0ABT1SE66_9FIRM</name>
<evidence type="ECO:0000313" key="2">
    <source>
        <dbReference type="Proteomes" id="UP001524478"/>
    </source>
</evidence>
<dbReference type="RefSeq" id="WP_216561018.1">
    <property type="nucleotide sequence ID" value="NZ_JAHLOH010000045.1"/>
</dbReference>
<dbReference type="Proteomes" id="UP001524478">
    <property type="component" value="Unassembled WGS sequence"/>
</dbReference>
<comment type="caution">
    <text evidence="1">The sequence shown here is derived from an EMBL/GenBank/DDBJ whole genome shotgun (WGS) entry which is preliminary data.</text>
</comment>
<keyword evidence="2" id="KW-1185">Reference proteome</keyword>
<organism evidence="1 2">
    <name type="scientific">Tissierella carlieri</name>
    <dbReference type="NCBI Taxonomy" id="689904"/>
    <lineage>
        <taxon>Bacteria</taxon>
        <taxon>Bacillati</taxon>
        <taxon>Bacillota</taxon>
        <taxon>Tissierellia</taxon>
        <taxon>Tissierellales</taxon>
        <taxon>Tissierellaceae</taxon>
        <taxon>Tissierella</taxon>
    </lineage>
</organism>
<gene>
    <name evidence="1" type="ORF">NE686_16830</name>
</gene>
<dbReference type="EMBL" id="JANGAC010000015">
    <property type="protein sequence ID" value="MCQ4924771.1"/>
    <property type="molecule type" value="Genomic_DNA"/>
</dbReference>
<proteinExistence type="predicted"/>
<evidence type="ECO:0000313" key="1">
    <source>
        <dbReference type="EMBL" id="MCQ4924771.1"/>
    </source>
</evidence>